<sequence>MMLVDLRNHGRSTEVEGVNPPHDLVNSAKDLADLVKANGWSWPDVVIGHSLGGKVALQFMELCSWLTRRWSQELSKDNGFVRSTYIWFWSTSQEDDICSCRWLQKNLRQTEKQSFRTVVMSQDILSVRFKRLSAAWRKKFGEEVGEDSLYVVSVDRVLQMEDFMEDGIWVASADYKIASPDPLRDVAEDIVNNINTNNMEDIFHFCNVYVDLDFVVSGENAAKRTMEAEILKTEKKAEIVGYKETTLLFFFPVLDGLEMKQLVDLFCFVTI</sequence>
<evidence type="ECO:0008006" key="5">
    <source>
        <dbReference type="Google" id="ProtNLM"/>
    </source>
</evidence>
<dbReference type="GO" id="GO:0016787">
    <property type="term" value="F:hydrolase activity"/>
    <property type="evidence" value="ECO:0007669"/>
    <property type="project" value="UniProtKB-KW"/>
</dbReference>
<proteinExistence type="inferred from homology"/>
<dbReference type="InterPro" id="IPR037119">
    <property type="entry name" value="Haem_oxidase_HugZ-like_sf"/>
</dbReference>
<organism evidence="3 4">
    <name type="scientific">Eruca vesicaria subsp. sativa</name>
    <name type="common">Garden rocket</name>
    <name type="synonym">Eruca sativa</name>
    <dbReference type="NCBI Taxonomy" id="29727"/>
    <lineage>
        <taxon>Eukaryota</taxon>
        <taxon>Viridiplantae</taxon>
        <taxon>Streptophyta</taxon>
        <taxon>Embryophyta</taxon>
        <taxon>Tracheophyta</taxon>
        <taxon>Spermatophyta</taxon>
        <taxon>Magnoliopsida</taxon>
        <taxon>eudicotyledons</taxon>
        <taxon>Gunneridae</taxon>
        <taxon>Pentapetalae</taxon>
        <taxon>rosids</taxon>
        <taxon>malvids</taxon>
        <taxon>Brassicales</taxon>
        <taxon>Brassicaceae</taxon>
        <taxon>Brassiceae</taxon>
        <taxon>Eruca</taxon>
    </lineage>
</organism>
<dbReference type="PANTHER" id="PTHR43248">
    <property type="entry name" value="2-SUCCINYL-6-HYDROXY-2,4-CYCLOHEXADIENE-1-CARBOXYLATE SYNTHASE"/>
    <property type="match status" value="1"/>
</dbReference>
<protein>
    <recommendedName>
        <fullName evidence="5">AB hydrolase-1 domain-containing protein</fullName>
    </recommendedName>
</protein>
<dbReference type="AlphaFoldDB" id="A0ABC8KXY7"/>
<accession>A0ABC8KXY7</accession>
<comment type="similarity">
    <text evidence="1">Belongs to the peptidase S33 family.</text>
</comment>
<evidence type="ECO:0000313" key="3">
    <source>
        <dbReference type="EMBL" id="CAH8363648.1"/>
    </source>
</evidence>
<dbReference type="PANTHER" id="PTHR43248:SF3">
    <property type="entry name" value="AB HYDROLASE-1 DOMAIN-CONTAINING PROTEIN"/>
    <property type="match status" value="1"/>
</dbReference>
<dbReference type="Proteomes" id="UP001642260">
    <property type="component" value="Unassembled WGS sequence"/>
</dbReference>
<dbReference type="InterPro" id="IPR012349">
    <property type="entry name" value="Split_barrel_FMN-bd"/>
</dbReference>
<dbReference type="InterPro" id="IPR051601">
    <property type="entry name" value="Serine_prot/Carboxylest_S33"/>
</dbReference>
<dbReference type="EMBL" id="CAKOAT010368487">
    <property type="protein sequence ID" value="CAH8363648.1"/>
    <property type="molecule type" value="Genomic_DNA"/>
</dbReference>
<gene>
    <name evidence="3" type="ORF">ERUC_LOCUS29404</name>
</gene>
<dbReference type="SUPFAM" id="SSF53474">
    <property type="entry name" value="alpha/beta-Hydrolases"/>
    <property type="match status" value="2"/>
</dbReference>
<dbReference type="Gene3D" id="3.40.50.1820">
    <property type="entry name" value="alpha/beta hydrolase"/>
    <property type="match status" value="1"/>
</dbReference>
<name>A0ABC8KXY7_ERUVS</name>
<evidence type="ECO:0000256" key="2">
    <source>
        <dbReference type="ARBA" id="ARBA00022801"/>
    </source>
</evidence>
<comment type="caution">
    <text evidence="3">The sequence shown here is derived from an EMBL/GenBank/DDBJ whole genome shotgun (WGS) entry which is preliminary data.</text>
</comment>
<evidence type="ECO:0000313" key="4">
    <source>
        <dbReference type="Proteomes" id="UP001642260"/>
    </source>
</evidence>
<dbReference type="Gene3D" id="3.20.180.10">
    <property type="entry name" value="PNP-oxidase-like"/>
    <property type="match status" value="1"/>
</dbReference>
<reference evidence="3 4" key="1">
    <citation type="submission" date="2022-03" db="EMBL/GenBank/DDBJ databases">
        <authorList>
            <person name="Macdonald S."/>
            <person name="Ahmed S."/>
            <person name="Newling K."/>
        </authorList>
    </citation>
    <scope>NUCLEOTIDE SEQUENCE [LARGE SCALE GENOMIC DNA]</scope>
</reference>
<keyword evidence="2" id="KW-0378">Hydrolase</keyword>
<dbReference type="Gene3D" id="2.30.110.10">
    <property type="entry name" value="Electron Transport, Fmn-binding Protein, Chain A"/>
    <property type="match status" value="1"/>
</dbReference>
<evidence type="ECO:0000256" key="1">
    <source>
        <dbReference type="ARBA" id="ARBA00010088"/>
    </source>
</evidence>
<keyword evidence="4" id="KW-1185">Reference proteome</keyword>
<dbReference type="InterPro" id="IPR029058">
    <property type="entry name" value="AB_hydrolase_fold"/>
</dbReference>